<dbReference type="AlphaFoldDB" id="A0A5D4SMK0"/>
<proteinExistence type="predicted"/>
<comment type="caution">
    <text evidence="1">The sequence shown here is derived from an EMBL/GenBank/DDBJ whole genome shotgun (WGS) entry which is preliminary data.</text>
</comment>
<protein>
    <submittedName>
        <fullName evidence="1">Uncharacterized protein</fullName>
    </submittedName>
</protein>
<sequence>MFEKLMLNLRVKDAFQELNLELLPEEINKNFIVKWILDFSSEVDKPFNFDQYYIDEPLYEEVTKLLKQSIKSNLTFYLATIFSIGRQWKTSMTAIELIQKALSKENLNQSVAQNRNLFLEILRELNICYSNEEIDNGIEETIKSTLLRAQKDHQHKIHLAEANWVKWLEEVEDYKKILEISQNKLSLHLEERTTRKQGKVNFVEELTNFITIDYLDKDLYSTLRNQGISLKRTYDERKALENLLDFSTFLFKVFGNRDAEEIQQYYQVYLKKSINRIHWETSKLKRNSKV</sequence>
<reference evidence="1 2" key="1">
    <citation type="submission" date="2019-08" db="EMBL/GenBank/DDBJ databases">
        <title>Bacillus genomes from the desert of Cuatro Cienegas, Coahuila.</title>
        <authorList>
            <person name="Olmedo-Alvarez G."/>
        </authorList>
    </citation>
    <scope>NUCLEOTIDE SEQUENCE [LARGE SCALE GENOMIC DNA]</scope>
    <source>
        <strain evidence="1 2">CH37_1T</strain>
    </source>
</reference>
<dbReference type="RefSeq" id="WP_148949825.1">
    <property type="nucleotide sequence ID" value="NZ_VTES01000003.1"/>
</dbReference>
<organism evidence="1 2">
    <name type="scientific">Bacillus infantis</name>
    <dbReference type="NCBI Taxonomy" id="324767"/>
    <lineage>
        <taxon>Bacteria</taxon>
        <taxon>Bacillati</taxon>
        <taxon>Bacillota</taxon>
        <taxon>Bacilli</taxon>
        <taxon>Bacillales</taxon>
        <taxon>Bacillaceae</taxon>
        <taxon>Bacillus</taxon>
    </lineage>
</organism>
<evidence type="ECO:0000313" key="1">
    <source>
        <dbReference type="EMBL" id="TYS63951.1"/>
    </source>
</evidence>
<name>A0A5D4SMK0_9BACI</name>
<evidence type="ECO:0000313" key="2">
    <source>
        <dbReference type="Proteomes" id="UP000323732"/>
    </source>
</evidence>
<accession>A0A5D4SMK0</accession>
<dbReference type="EMBL" id="VTES01000003">
    <property type="protein sequence ID" value="TYS63951.1"/>
    <property type="molecule type" value="Genomic_DNA"/>
</dbReference>
<dbReference type="Proteomes" id="UP000323732">
    <property type="component" value="Unassembled WGS sequence"/>
</dbReference>
<gene>
    <name evidence="1" type="ORF">FZD47_10635</name>
</gene>